<keyword evidence="2" id="KW-0812">Transmembrane</keyword>
<dbReference type="KEGG" id="cfl:Cfla_0274"/>
<evidence type="ECO:0000256" key="2">
    <source>
        <dbReference type="SAM" id="Phobius"/>
    </source>
</evidence>
<feature type="compositionally biased region" description="Pro residues" evidence="1">
    <location>
        <begin position="194"/>
        <end position="206"/>
    </location>
</feature>
<evidence type="ECO:0000313" key="3">
    <source>
        <dbReference type="EMBL" id="ADG73193.1"/>
    </source>
</evidence>
<protein>
    <submittedName>
        <fullName evidence="3">Uncharacterized protein</fullName>
    </submittedName>
</protein>
<dbReference type="eggNOG" id="ENOG5033YQB">
    <property type="taxonomic scope" value="Bacteria"/>
</dbReference>
<feature type="region of interest" description="Disordered" evidence="1">
    <location>
        <begin position="173"/>
        <end position="229"/>
    </location>
</feature>
<keyword evidence="4" id="KW-1185">Reference proteome</keyword>
<evidence type="ECO:0000256" key="1">
    <source>
        <dbReference type="SAM" id="MobiDB-lite"/>
    </source>
</evidence>
<dbReference type="STRING" id="446466.Cfla_0274"/>
<keyword evidence="2" id="KW-0472">Membrane</keyword>
<dbReference type="Proteomes" id="UP000000849">
    <property type="component" value="Chromosome"/>
</dbReference>
<name>D5UGZ0_CELFN</name>
<feature type="transmembrane region" description="Helical" evidence="2">
    <location>
        <begin position="55"/>
        <end position="72"/>
    </location>
</feature>
<gene>
    <name evidence="3" type="ordered locus">Cfla_0274</name>
</gene>
<reference evidence="3 4" key="1">
    <citation type="journal article" date="2010" name="Stand. Genomic Sci.">
        <title>Complete genome sequence of Cellulomonas flavigena type strain (134).</title>
        <authorList>
            <person name="Abt B."/>
            <person name="Foster B."/>
            <person name="Lapidus A."/>
            <person name="Clum A."/>
            <person name="Sun H."/>
            <person name="Pukall R."/>
            <person name="Lucas S."/>
            <person name="Glavina Del Rio T."/>
            <person name="Nolan M."/>
            <person name="Tice H."/>
            <person name="Cheng J.F."/>
            <person name="Pitluck S."/>
            <person name="Liolios K."/>
            <person name="Ivanova N."/>
            <person name="Mavromatis K."/>
            <person name="Ovchinnikova G."/>
            <person name="Pati A."/>
            <person name="Goodwin L."/>
            <person name="Chen A."/>
            <person name="Palaniappan K."/>
            <person name="Land M."/>
            <person name="Hauser L."/>
            <person name="Chang Y.J."/>
            <person name="Jeffries C.D."/>
            <person name="Rohde M."/>
            <person name="Goker M."/>
            <person name="Woyke T."/>
            <person name="Bristow J."/>
            <person name="Eisen J.A."/>
            <person name="Markowitz V."/>
            <person name="Hugenholtz P."/>
            <person name="Kyrpides N.C."/>
            <person name="Klenk H.P."/>
        </authorList>
    </citation>
    <scope>NUCLEOTIDE SEQUENCE [LARGE SCALE GENOMIC DNA]</scope>
    <source>
        <strain evidence="4">ATCC 482 / DSM 20109 / BCRC 11376 / JCM 18109 / NBRC 3775 / NCIMB 8073 / NRS 134</strain>
    </source>
</reference>
<dbReference type="RefSeq" id="WP_013115527.1">
    <property type="nucleotide sequence ID" value="NC_014151.1"/>
</dbReference>
<keyword evidence="2" id="KW-1133">Transmembrane helix</keyword>
<sequence>MIRHVLAGVFLAVLATLTVLLSGVLGAEVQGVALLGAALGGALGLVPDRTPAQRAGAFAAGFAAAWIGYLLRAALLPDAPSGRAVAVLVVVLVCLAVGAGTGGKLPLWATLLGAAAMAGSYEAPYAADPSGFATTSPVHATAVLLTAGAGFLATALLGPVVQVDRETERRREVAERDVRHLQPVGAAPAEAAPAPAPVAAPAPRAPATPSSRAVPDGRPFRPFESTPEA</sequence>
<feature type="transmembrane region" description="Helical" evidence="2">
    <location>
        <begin position="84"/>
        <end position="103"/>
    </location>
</feature>
<dbReference type="HOGENOM" id="CLU_1281276_0_0_11"/>
<proteinExistence type="predicted"/>
<organism evidence="3 4">
    <name type="scientific">Cellulomonas flavigena (strain ATCC 482 / DSM 20109 / BCRC 11376 / JCM 18109 / NBRC 3775 / NCIMB 8073 / NRS 134)</name>
    <dbReference type="NCBI Taxonomy" id="446466"/>
    <lineage>
        <taxon>Bacteria</taxon>
        <taxon>Bacillati</taxon>
        <taxon>Actinomycetota</taxon>
        <taxon>Actinomycetes</taxon>
        <taxon>Micrococcales</taxon>
        <taxon>Cellulomonadaceae</taxon>
        <taxon>Cellulomonas</taxon>
    </lineage>
</organism>
<dbReference type="OrthoDB" id="4870238at2"/>
<dbReference type="AlphaFoldDB" id="D5UGZ0"/>
<evidence type="ECO:0000313" key="4">
    <source>
        <dbReference type="Proteomes" id="UP000000849"/>
    </source>
</evidence>
<dbReference type="EMBL" id="CP001964">
    <property type="protein sequence ID" value="ADG73193.1"/>
    <property type="molecule type" value="Genomic_DNA"/>
</dbReference>
<feature type="transmembrane region" description="Helical" evidence="2">
    <location>
        <begin position="138"/>
        <end position="161"/>
    </location>
</feature>
<accession>D5UGZ0</accession>